<evidence type="ECO:0000313" key="2">
    <source>
        <dbReference type="Proteomes" id="UP000011668"/>
    </source>
</evidence>
<gene>
    <name evidence="1" type="ORF">AG1IA_02230</name>
</gene>
<accession>L8X0J7</accession>
<proteinExistence type="predicted"/>
<dbReference type="EMBL" id="AFRT01000493">
    <property type="protein sequence ID" value="ELU43740.1"/>
    <property type="molecule type" value="Genomic_DNA"/>
</dbReference>
<organism evidence="1 2">
    <name type="scientific">Thanatephorus cucumeris (strain AG1-IA)</name>
    <name type="common">Rice sheath blight fungus</name>
    <name type="synonym">Rhizoctonia solani</name>
    <dbReference type="NCBI Taxonomy" id="983506"/>
    <lineage>
        <taxon>Eukaryota</taxon>
        <taxon>Fungi</taxon>
        <taxon>Dikarya</taxon>
        <taxon>Basidiomycota</taxon>
        <taxon>Agaricomycotina</taxon>
        <taxon>Agaricomycetes</taxon>
        <taxon>Cantharellales</taxon>
        <taxon>Ceratobasidiaceae</taxon>
        <taxon>Rhizoctonia</taxon>
        <taxon>Rhizoctonia solani AG-1</taxon>
    </lineage>
</organism>
<keyword evidence="2" id="KW-1185">Reference proteome</keyword>
<evidence type="ECO:0000313" key="1">
    <source>
        <dbReference type="EMBL" id="ELU43740.1"/>
    </source>
</evidence>
<name>L8X0J7_THACA</name>
<comment type="caution">
    <text evidence="1">The sequence shown here is derived from an EMBL/GenBank/DDBJ whole genome shotgun (WGS) entry which is preliminary data.</text>
</comment>
<dbReference type="HOGENOM" id="CLU_2361176_0_0_1"/>
<sequence length="96" mass="10874">MMILDHLKITRVINVDSETFLLSSLVVWASLCTPLTCTTHCGGSVRFKVRFRDNSSKHAYYTWRSRGLSHPPKLFDMTGSSPEAFGNGSPYEWLGY</sequence>
<dbReference type="Proteomes" id="UP000011668">
    <property type="component" value="Unassembled WGS sequence"/>
</dbReference>
<protein>
    <submittedName>
        <fullName evidence="1">Uncharacterized protein</fullName>
    </submittedName>
</protein>
<reference evidence="1 2" key="1">
    <citation type="journal article" date="2013" name="Nat. Commun.">
        <title>The evolution and pathogenic mechanisms of the rice sheath blight pathogen.</title>
        <authorList>
            <person name="Zheng A."/>
            <person name="Lin R."/>
            <person name="Xu L."/>
            <person name="Qin P."/>
            <person name="Tang C."/>
            <person name="Ai P."/>
            <person name="Zhang D."/>
            <person name="Liu Y."/>
            <person name="Sun Z."/>
            <person name="Feng H."/>
            <person name="Wang Y."/>
            <person name="Chen Y."/>
            <person name="Liang X."/>
            <person name="Fu R."/>
            <person name="Li Q."/>
            <person name="Zhang J."/>
            <person name="Yu X."/>
            <person name="Xie Z."/>
            <person name="Ding L."/>
            <person name="Guan P."/>
            <person name="Tang J."/>
            <person name="Liang Y."/>
            <person name="Wang S."/>
            <person name="Deng Q."/>
            <person name="Li S."/>
            <person name="Zhu J."/>
            <person name="Wang L."/>
            <person name="Liu H."/>
            <person name="Li P."/>
        </authorList>
    </citation>
    <scope>NUCLEOTIDE SEQUENCE [LARGE SCALE GENOMIC DNA]</scope>
    <source>
        <strain evidence="2">AG-1 IA</strain>
    </source>
</reference>
<dbReference type="AlphaFoldDB" id="L8X0J7"/>